<dbReference type="AlphaFoldDB" id="A0A1V2H6W3"/>
<dbReference type="Proteomes" id="UP000188879">
    <property type="component" value="Unassembled WGS sequence"/>
</dbReference>
<dbReference type="PANTHER" id="PTHR37419:SF1">
    <property type="entry name" value="SERINE_THREONINE-PROTEIN KINASE TOXIN HIPA"/>
    <property type="match status" value="1"/>
</dbReference>
<reference evidence="6 7" key="1">
    <citation type="submission" date="2016-10" db="EMBL/GenBank/DDBJ databases">
        <title>Draft Genome sequence of Roseomonas sp. strain M3.</title>
        <authorList>
            <person name="Subhash Y."/>
            <person name="Lee S."/>
        </authorList>
    </citation>
    <scope>NUCLEOTIDE SEQUENCE [LARGE SCALE GENOMIC DNA]</scope>
    <source>
        <strain evidence="6 7">M3</strain>
    </source>
</reference>
<dbReference type="Pfam" id="PF13657">
    <property type="entry name" value="Couple_hipA"/>
    <property type="match status" value="1"/>
</dbReference>
<proteinExistence type="inferred from homology"/>
<name>A0A1V2H6W3_9PROT</name>
<evidence type="ECO:0000313" key="7">
    <source>
        <dbReference type="Proteomes" id="UP000188879"/>
    </source>
</evidence>
<dbReference type="RefSeq" id="WP_076956816.1">
    <property type="nucleotide sequence ID" value="NZ_MLCO01000062.1"/>
</dbReference>
<evidence type="ECO:0000256" key="3">
    <source>
        <dbReference type="ARBA" id="ARBA00022777"/>
    </source>
</evidence>
<dbReference type="InterPro" id="IPR017508">
    <property type="entry name" value="HipA_N1"/>
</dbReference>
<evidence type="ECO:0000259" key="5">
    <source>
        <dbReference type="Pfam" id="PF13657"/>
    </source>
</evidence>
<protein>
    <recommendedName>
        <fullName evidence="8">Phosphatidylinositol kinase</fullName>
    </recommendedName>
</protein>
<dbReference type="NCBIfam" id="TIGR03071">
    <property type="entry name" value="couple_hipA"/>
    <property type="match status" value="1"/>
</dbReference>
<keyword evidence="2" id="KW-0808">Transferase</keyword>
<dbReference type="InterPro" id="IPR012893">
    <property type="entry name" value="HipA-like_C"/>
</dbReference>
<comment type="similarity">
    <text evidence="1">Belongs to the HipA Ser/Thr kinase family.</text>
</comment>
<keyword evidence="7" id="KW-1185">Reference proteome</keyword>
<keyword evidence="3" id="KW-0418">Kinase</keyword>
<dbReference type="EMBL" id="MLCO01000062">
    <property type="protein sequence ID" value="ONG55863.1"/>
    <property type="molecule type" value="Genomic_DNA"/>
</dbReference>
<evidence type="ECO:0008006" key="8">
    <source>
        <dbReference type="Google" id="ProtNLM"/>
    </source>
</evidence>
<evidence type="ECO:0000259" key="4">
    <source>
        <dbReference type="Pfam" id="PF07804"/>
    </source>
</evidence>
<dbReference type="Pfam" id="PF07804">
    <property type="entry name" value="HipA_C"/>
    <property type="match status" value="1"/>
</dbReference>
<comment type="caution">
    <text evidence="6">The sequence shown here is derived from an EMBL/GenBank/DDBJ whole genome shotgun (WGS) entry which is preliminary data.</text>
</comment>
<gene>
    <name evidence="6" type="ORF">BKE38_07940</name>
</gene>
<dbReference type="GO" id="GO:0004674">
    <property type="term" value="F:protein serine/threonine kinase activity"/>
    <property type="evidence" value="ECO:0007669"/>
    <property type="project" value="TreeGrafter"/>
</dbReference>
<accession>A0A1V2H6W3</accession>
<evidence type="ECO:0000313" key="6">
    <source>
        <dbReference type="EMBL" id="ONG55863.1"/>
    </source>
</evidence>
<evidence type="ECO:0000256" key="2">
    <source>
        <dbReference type="ARBA" id="ARBA00022679"/>
    </source>
</evidence>
<feature type="domain" description="HipA N-terminal subdomain 1" evidence="5">
    <location>
        <begin position="7"/>
        <end position="106"/>
    </location>
</feature>
<dbReference type="InterPro" id="IPR052028">
    <property type="entry name" value="HipA_Ser/Thr_kinase"/>
</dbReference>
<dbReference type="PANTHER" id="PTHR37419">
    <property type="entry name" value="SERINE/THREONINE-PROTEIN KINASE TOXIN HIPA"/>
    <property type="match status" value="1"/>
</dbReference>
<feature type="domain" description="HipA-like C-terminal" evidence="4">
    <location>
        <begin position="153"/>
        <end position="391"/>
    </location>
</feature>
<dbReference type="OrthoDB" id="9805913at2"/>
<evidence type="ECO:0000256" key="1">
    <source>
        <dbReference type="ARBA" id="ARBA00010164"/>
    </source>
</evidence>
<dbReference type="GO" id="GO:0005829">
    <property type="term" value="C:cytosol"/>
    <property type="evidence" value="ECO:0007669"/>
    <property type="project" value="TreeGrafter"/>
</dbReference>
<sequence length="436" mass="47664">MRRLRQLDVHLYGRLVGQLREDAHGNPAFRYDEAWRADPGAVPLSLSMPLLLGQFGKRQANAFLWGLLPESPQVLQALSRTHQVSPRNPVALLGLIGEDCAGAVQFLGPGSPVQAAGLGAIDWLSEADIGQRLAQLRAQSGAMGRRPGERGRFSLAGAQPKTALHLAEGRWGIPSGRVPTTHILKPPMPGLEGQVENEHFCLSLARRLDFLVPRSAVHRFGEEAAIVVERYDRYPAQAPDGTITWQRIHQEDFCQALSVMPEKKYQADGGPGLKAMLTLLAAHSAAPLEDRHALLRAMALNFLIAGTDAHAKNFSLLILPGREAPEVRLAPLYDINSTLPYDADLRGVEMSLGIGGHRGFDMIMLRHWQAEARASQLDRDRLVTELRGMMAALPDLASATLQECRAGGIGHPALHRLAERLAARCSRLQRLYGFAA</sequence>
<dbReference type="Gene3D" id="1.10.1070.20">
    <property type="match status" value="1"/>
</dbReference>
<dbReference type="CDD" id="cd17808">
    <property type="entry name" value="HipA_Ec_like"/>
    <property type="match status" value="1"/>
</dbReference>
<organism evidence="6 7">
    <name type="scientific">Teichococcus deserti</name>
    <dbReference type="NCBI Taxonomy" id="1817963"/>
    <lineage>
        <taxon>Bacteria</taxon>
        <taxon>Pseudomonadati</taxon>
        <taxon>Pseudomonadota</taxon>
        <taxon>Alphaproteobacteria</taxon>
        <taxon>Acetobacterales</taxon>
        <taxon>Roseomonadaceae</taxon>
        <taxon>Roseomonas</taxon>
    </lineage>
</organism>